<dbReference type="EMBL" id="JAPDMQ010000414">
    <property type="protein sequence ID" value="KAK0525125.1"/>
    <property type="molecule type" value="Genomic_DNA"/>
</dbReference>
<comment type="caution">
    <text evidence="2">The sequence shown here is derived from an EMBL/GenBank/DDBJ whole genome shotgun (WGS) entry which is preliminary data.</text>
</comment>
<dbReference type="Proteomes" id="UP001176521">
    <property type="component" value="Unassembled WGS sequence"/>
</dbReference>
<gene>
    <name evidence="2" type="ORF">OC842_005608</name>
</gene>
<dbReference type="AlphaFoldDB" id="A0AAN6G9T5"/>
<feature type="compositionally biased region" description="Basic and acidic residues" evidence="1">
    <location>
        <begin position="523"/>
        <end position="548"/>
    </location>
</feature>
<feature type="compositionally biased region" description="Gly residues" evidence="1">
    <location>
        <begin position="676"/>
        <end position="689"/>
    </location>
</feature>
<evidence type="ECO:0000313" key="3">
    <source>
        <dbReference type="Proteomes" id="UP001176521"/>
    </source>
</evidence>
<accession>A0AAN6G9T5</accession>
<dbReference type="GO" id="GO:0000340">
    <property type="term" value="F:RNA 7-methylguanosine cap binding"/>
    <property type="evidence" value="ECO:0007669"/>
    <property type="project" value="InterPro"/>
</dbReference>
<dbReference type="InterPro" id="IPR019416">
    <property type="entry name" value="NCBP3"/>
</dbReference>
<dbReference type="PANTHER" id="PTHR16291:SF0">
    <property type="entry name" value="NUCLEAR CAP-BINDING PROTEIN SUBUNIT 3"/>
    <property type="match status" value="1"/>
</dbReference>
<evidence type="ECO:0000313" key="2">
    <source>
        <dbReference type="EMBL" id="KAK0525125.1"/>
    </source>
</evidence>
<keyword evidence="3" id="KW-1185">Reference proteome</keyword>
<organism evidence="2 3">
    <name type="scientific">Tilletia horrida</name>
    <dbReference type="NCBI Taxonomy" id="155126"/>
    <lineage>
        <taxon>Eukaryota</taxon>
        <taxon>Fungi</taxon>
        <taxon>Dikarya</taxon>
        <taxon>Basidiomycota</taxon>
        <taxon>Ustilaginomycotina</taxon>
        <taxon>Exobasidiomycetes</taxon>
        <taxon>Tilletiales</taxon>
        <taxon>Tilletiaceae</taxon>
        <taxon>Tilletia</taxon>
    </lineage>
</organism>
<feature type="compositionally biased region" description="Basic and acidic residues" evidence="1">
    <location>
        <begin position="587"/>
        <end position="601"/>
    </location>
</feature>
<dbReference type="Pfam" id="PF10309">
    <property type="entry name" value="NCBP3"/>
    <property type="match status" value="1"/>
</dbReference>
<sequence>MASLDYGAPDELELEDRRAALGGGTDAGNNDDEFDADAAMEGIVNNPEVSLDELYEAQAQSAHNKVPARFYEYPAQEGIAAGGRRAIQPLGLNPAALEPVFPHELKKGDDQLFPAHDNDASHLAVPEITYSRTTGAPNLRLSALHIGGIPITQLSTSRLFAYVTYFGAQPLGLEWIDDERAIIVFAEPEAARLAFEYLCPPGAGRFRRKKKKVAGAQGDGDGEVARVKQEGAEQGAAEAAQTKEAEMDGVEDGDDDMPQEIAAGGVLTSAELTELMQHLDAQTGAAAAEIDMEDEPSVDPQTIDDAVLARLLTPRTAHRLPLSLYTGPEREALSAVQQAVGAGEFGAGGDAPLTMLDAEGNRVPIPADAPAIYREMAEQERQSSIMTPEARKLLALRGKLHIRFALDGRPDTKERGARKKSKWFSDHGIDAGREVVPRLLAVGPRGMKDEEDPFGRVKEELFPDRAAPPSLARPDAWEDDRADGARGRGRGSTRAVMDDLDAELDSYSSARRDRDDDGADADGDGRRRSGRDADRWVNDRADEVDRPASRIGYAAQGGGSGGNSLFERLGGAGGGSRRRRGGGGGGADRERSPTRRDRFDEFGNGETDEFGRERRRKRDYAGGEGGGNVKGRGSVRAALAWDDVDDKRPLQSRLATLGERMGGTGEDGRKLLDRFGGAGADEGGPAGSS</sequence>
<name>A0AAN6G9T5_9BASI</name>
<dbReference type="GO" id="GO:0005634">
    <property type="term" value="C:nucleus"/>
    <property type="evidence" value="ECO:0007669"/>
    <property type="project" value="TreeGrafter"/>
</dbReference>
<proteinExistence type="predicted"/>
<reference evidence="2" key="1">
    <citation type="journal article" date="2023" name="PhytoFront">
        <title>Draft Genome Resources of Seven Strains of Tilletia horrida, Causal Agent of Kernel Smut of Rice.</title>
        <authorList>
            <person name="Khanal S."/>
            <person name="Antony Babu S."/>
            <person name="Zhou X.G."/>
        </authorList>
    </citation>
    <scope>NUCLEOTIDE SEQUENCE</scope>
    <source>
        <strain evidence="2">TX3</strain>
    </source>
</reference>
<dbReference type="GO" id="GO:0003729">
    <property type="term" value="F:mRNA binding"/>
    <property type="evidence" value="ECO:0007669"/>
    <property type="project" value="InterPro"/>
</dbReference>
<feature type="compositionally biased region" description="Basic and acidic residues" evidence="1">
    <location>
        <begin position="453"/>
        <end position="463"/>
    </location>
</feature>
<protein>
    <submittedName>
        <fullName evidence="2">Uncharacterized protein</fullName>
    </submittedName>
</protein>
<evidence type="ECO:0000256" key="1">
    <source>
        <dbReference type="SAM" id="MobiDB-lite"/>
    </source>
</evidence>
<feature type="region of interest" description="Disordered" evidence="1">
    <location>
        <begin position="210"/>
        <end position="252"/>
    </location>
</feature>
<dbReference type="PANTHER" id="PTHR16291">
    <property type="entry name" value="NUCLEAR CAP-BINDING PROTEIN SUBUNIT 3"/>
    <property type="match status" value="1"/>
</dbReference>
<feature type="region of interest" description="Disordered" evidence="1">
    <location>
        <begin position="443"/>
        <end position="689"/>
    </location>
</feature>